<feature type="region of interest" description="Disordered" evidence="1">
    <location>
        <begin position="1"/>
        <end position="30"/>
    </location>
</feature>
<evidence type="ECO:0000256" key="1">
    <source>
        <dbReference type="SAM" id="MobiDB-lite"/>
    </source>
</evidence>
<dbReference type="AlphaFoldDB" id="A0A7S3UBX3"/>
<organism evidence="3">
    <name type="scientific">Picocystis salinarum</name>
    <dbReference type="NCBI Taxonomy" id="88271"/>
    <lineage>
        <taxon>Eukaryota</taxon>
        <taxon>Viridiplantae</taxon>
        <taxon>Chlorophyta</taxon>
        <taxon>Picocystophyceae</taxon>
        <taxon>Picocystales</taxon>
        <taxon>Picocystaceae</taxon>
        <taxon>Picocystis</taxon>
    </lineage>
</organism>
<dbReference type="SUPFAM" id="SSF47090">
    <property type="entry name" value="PGBD-like"/>
    <property type="match status" value="1"/>
</dbReference>
<sequence>MDALNITRPSWLKKRMRAKSPPTRDLYEGTRGPDVVELQEKLAASGCLDPNLVTGYFGPVTKRAMISWQEEKGLPASGFYGPSSRQLMEDLAHEVVSNASVASAPVEVEKASSTTTFPVAVLLAGTVMIAAHQTYLRFFRTESERYRPRSSVSLKMLEAKRLSMEGTRGMRNHTGRSRMQRPKLPPHSTATKPSKTNRMTGEAKRSLAAKVERLKLQVKEEQTNGETYLVKAPPKQREFPRLDVSSEGGMPRSKKKSYILPPRLQTSGMQDGLESAESQPPSFRKGATARSKSKDLLFGSDNGSKGNYQWPLQRLSGQQHRSLGMQGDQFLYHVEESQENLDKGAMKHRNITNYWGGANGLKP</sequence>
<proteinExistence type="predicted"/>
<feature type="region of interest" description="Disordered" evidence="1">
    <location>
        <begin position="263"/>
        <end position="310"/>
    </location>
</feature>
<dbReference type="InterPro" id="IPR002477">
    <property type="entry name" value="Peptidoglycan-bd-like"/>
</dbReference>
<gene>
    <name evidence="3" type="ORF">PSAL00342_LOCUS3576</name>
</gene>
<dbReference type="Gene3D" id="1.10.101.10">
    <property type="entry name" value="PGBD-like superfamily/PGBD"/>
    <property type="match status" value="1"/>
</dbReference>
<feature type="compositionally biased region" description="Basic residues" evidence="1">
    <location>
        <begin position="170"/>
        <end position="181"/>
    </location>
</feature>
<name>A0A7S3UBX3_9CHLO</name>
<dbReference type="InterPro" id="IPR036365">
    <property type="entry name" value="PGBD-like_sf"/>
</dbReference>
<feature type="compositionally biased region" description="Polar residues" evidence="1">
    <location>
        <begin position="188"/>
        <end position="199"/>
    </location>
</feature>
<accession>A0A7S3UBX3</accession>
<evidence type="ECO:0000259" key="2">
    <source>
        <dbReference type="Pfam" id="PF01471"/>
    </source>
</evidence>
<dbReference type="InterPro" id="IPR036366">
    <property type="entry name" value="PGBDSf"/>
</dbReference>
<dbReference type="Pfam" id="PF01471">
    <property type="entry name" value="PG_binding_1"/>
    <property type="match status" value="1"/>
</dbReference>
<evidence type="ECO:0000313" key="3">
    <source>
        <dbReference type="EMBL" id="CAE0609757.1"/>
    </source>
</evidence>
<protein>
    <recommendedName>
        <fullName evidence="2">Peptidoglycan binding-like domain-containing protein</fullName>
    </recommendedName>
</protein>
<dbReference type="EMBL" id="HBIS01003948">
    <property type="protein sequence ID" value="CAE0609757.1"/>
    <property type="molecule type" value="Transcribed_RNA"/>
</dbReference>
<feature type="region of interest" description="Disordered" evidence="1">
    <location>
        <begin position="168"/>
        <end position="203"/>
    </location>
</feature>
<reference evidence="3" key="1">
    <citation type="submission" date="2021-01" db="EMBL/GenBank/DDBJ databases">
        <authorList>
            <person name="Corre E."/>
            <person name="Pelletier E."/>
            <person name="Niang G."/>
            <person name="Scheremetjew M."/>
            <person name="Finn R."/>
            <person name="Kale V."/>
            <person name="Holt S."/>
            <person name="Cochrane G."/>
            <person name="Meng A."/>
            <person name="Brown T."/>
            <person name="Cohen L."/>
        </authorList>
    </citation>
    <scope>NUCLEOTIDE SEQUENCE</scope>
    <source>
        <strain evidence="3">CCMP1897</strain>
    </source>
</reference>
<feature type="domain" description="Peptidoglycan binding-like" evidence="2">
    <location>
        <begin position="31"/>
        <end position="86"/>
    </location>
</feature>